<dbReference type="Gramene" id="Os08t0105850-00">
    <property type="protein sequence ID" value="Os08t0105850-00"/>
    <property type="gene ID" value="Os08g0105850"/>
</dbReference>
<reference evidence="1 2" key="3">
    <citation type="journal article" date="2013" name="Rice">
        <title>Improvement of the Oryza sativa Nipponbare reference genome using next generation sequence and optical map data.</title>
        <authorList>
            <person name="Kawahara Y."/>
            <person name="de la Bastide M."/>
            <person name="Hamilton J.P."/>
            <person name="Kanamori H."/>
            <person name="McCombie W.R."/>
            <person name="Ouyang S."/>
            <person name="Schwartz D.C."/>
            <person name="Tanaka T."/>
            <person name="Wu J."/>
            <person name="Zhou S."/>
            <person name="Childs K.L."/>
            <person name="Davidson R.M."/>
            <person name="Lin H."/>
            <person name="Quesada-Ocampo L."/>
            <person name="Vaillancourt B."/>
            <person name="Sakai H."/>
            <person name="Lee S.S."/>
            <person name="Kim J."/>
            <person name="Numa H."/>
            <person name="Itoh T."/>
            <person name="Buell C.R."/>
            <person name="Matsumoto T."/>
        </authorList>
    </citation>
    <scope>NUCLEOTIDE SEQUENCE [LARGE SCALE GENOMIC DNA]</scope>
    <source>
        <strain evidence="2">cv. Nipponbare</strain>
    </source>
</reference>
<reference evidence="1 2" key="2">
    <citation type="journal article" date="2013" name="Plant Cell Physiol.">
        <title>Rice Annotation Project Database (RAP-DB): an integrative and interactive database for rice genomics.</title>
        <authorList>
            <person name="Sakai H."/>
            <person name="Lee S.S."/>
            <person name="Tanaka T."/>
            <person name="Numa H."/>
            <person name="Kim J."/>
            <person name="Kawahara Y."/>
            <person name="Wakimoto H."/>
            <person name="Yang C.C."/>
            <person name="Iwamoto M."/>
            <person name="Abe T."/>
            <person name="Yamada Y."/>
            <person name="Muto A."/>
            <person name="Inokuchi H."/>
            <person name="Ikemura T."/>
            <person name="Matsumoto T."/>
            <person name="Sasaki T."/>
            <person name="Itoh T."/>
        </authorList>
    </citation>
    <scope>NUCLEOTIDE SEQUENCE [LARGE SCALE GENOMIC DNA]</scope>
    <source>
        <strain evidence="2">cv. Nipponbare</strain>
    </source>
</reference>
<name>A0A0P0XAY6_ORYSJ</name>
<organism evidence="1 2">
    <name type="scientific">Oryza sativa subsp. japonica</name>
    <name type="common">Rice</name>
    <dbReference type="NCBI Taxonomy" id="39947"/>
    <lineage>
        <taxon>Eukaryota</taxon>
        <taxon>Viridiplantae</taxon>
        <taxon>Streptophyta</taxon>
        <taxon>Embryophyta</taxon>
        <taxon>Tracheophyta</taxon>
        <taxon>Spermatophyta</taxon>
        <taxon>Magnoliopsida</taxon>
        <taxon>Liliopsida</taxon>
        <taxon>Poales</taxon>
        <taxon>Poaceae</taxon>
        <taxon>BOP clade</taxon>
        <taxon>Oryzoideae</taxon>
        <taxon>Oryzeae</taxon>
        <taxon>Oryzinae</taxon>
        <taxon>Oryza</taxon>
        <taxon>Oryza sativa</taxon>
    </lineage>
</organism>
<reference evidence="2" key="1">
    <citation type="journal article" date="2005" name="Nature">
        <title>The map-based sequence of the rice genome.</title>
        <authorList>
            <consortium name="International rice genome sequencing project (IRGSP)"/>
            <person name="Matsumoto T."/>
            <person name="Wu J."/>
            <person name="Kanamori H."/>
            <person name="Katayose Y."/>
            <person name="Fujisawa M."/>
            <person name="Namiki N."/>
            <person name="Mizuno H."/>
            <person name="Yamamoto K."/>
            <person name="Antonio B.A."/>
            <person name="Baba T."/>
            <person name="Sakata K."/>
            <person name="Nagamura Y."/>
            <person name="Aoki H."/>
            <person name="Arikawa K."/>
            <person name="Arita K."/>
            <person name="Bito T."/>
            <person name="Chiden Y."/>
            <person name="Fujitsuka N."/>
            <person name="Fukunaka R."/>
            <person name="Hamada M."/>
            <person name="Harada C."/>
            <person name="Hayashi A."/>
            <person name="Hijishita S."/>
            <person name="Honda M."/>
            <person name="Hosokawa S."/>
            <person name="Ichikawa Y."/>
            <person name="Idonuma A."/>
            <person name="Iijima M."/>
            <person name="Ikeda M."/>
            <person name="Ikeno M."/>
            <person name="Ito K."/>
            <person name="Ito S."/>
            <person name="Ito T."/>
            <person name="Ito Y."/>
            <person name="Ito Y."/>
            <person name="Iwabuchi A."/>
            <person name="Kamiya K."/>
            <person name="Karasawa W."/>
            <person name="Kurita K."/>
            <person name="Katagiri S."/>
            <person name="Kikuta A."/>
            <person name="Kobayashi H."/>
            <person name="Kobayashi N."/>
            <person name="Machita K."/>
            <person name="Maehara T."/>
            <person name="Masukawa M."/>
            <person name="Mizubayashi T."/>
            <person name="Mukai Y."/>
            <person name="Nagasaki H."/>
            <person name="Nagata Y."/>
            <person name="Naito S."/>
            <person name="Nakashima M."/>
            <person name="Nakama Y."/>
            <person name="Nakamichi Y."/>
            <person name="Nakamura M."/>
            <person name="Meguro A."/>
            <person name="Negishi M."/>
            <person name="Ohta I."/>
            <person name="Ohta T."/>
            <person name="Okamoto M."/>
            <person name="Ono N."/>
            <person name="Saji S."/>
            <person name="Sakaguchi M."/>
            <person name="Sakai K."/>
            <person name="Shibata M."/>
            <person name="Shimokawa T."/>
            <person name="Song J."/>
            <person name="Takazaki Y."/>
            <person name="Terasawa K."/>
            <person name="Tsugane M."/>
            <person name="Tsuji K."/>
            <person name="Ueda S."/>
            <person name="Waki K."/>
            <person name="Yamagata H."/>
            <person name="Yamamoto M."/>
            <person name="Yamamoto S."/>
            <person name="Yamane H."/>
            <person name="Yoshiki S."/>
            <person name="Yoshihara R."/>
            <person name="Yukawa K."/>
            <person name="Zhong H."/>
            <person name="Yano M."/>
            <person name="Yuan Q."/>
            <person name="Ouyang S."/>
            <person name="Liu J."/>
            <person name="Jones K.M."/>
            <person name="Gansberger K."/>
            <person name="Moffat K."/>
            <person name="Hill J."/>
            <person name="Bera J."/>
            <person name="Fadrosh D."/>
            <person name="Jin S."/>
            <person name="Johri S."/>
            <person name="Kim M."/>
            <person name="Overton L."/>
            <person name="Reardon M."/>
            <person name="Tsitrin T."/>
            <person name="Vuong H."/>
            <person name="Weaver B."/>
            <person name="Ciecko A."/>
            <person name="Tallon L."/>
            <person name="Jackson J."/>
            <person name="Pai G."/>
            <person name="Aken S.V."/>
            <person name="Utterback T."/>
            <person name="Reidmuller S."/>
            <person name="Feldblyum T."/>
            <person name="Hsiao J."/>
            <person name="Zismann V."/>
            <person name="Iobst S."/>
            <person name="de Vazeille A.R."/>
            <person name="Buell C.R."/>
            <person name="Ying K."/>
            <person name="Li Y."/>
            <person name="Lu T."/>
            <person name="Huang Y."/>
            <person name="Zhao Q."/>
            <person name="Feng Q."/>
            <person name="Zhang L."/>
            <person name="Zhu J."/>
            <person name="Weng Q."/>
            <person name="Mu J."/>
            <person name="Lu Y."/>
            <person name="Fan D."/>
            <person name="Liu Y."/>
            <person name="Guan J."/>
            <person name="Zhang Y."/>
            <person name="Yu S."/>
            <person name="Liu X."/>
            <person name="Zhang Y."/>
            <person name="Hong G."/>
            <person name="Han B."/>
            <person name="Choisne N."/>
            <person name="Demange N."/>
            <person name="Orjeda G."/>
            <person name="Samain S."/>
            <person name="Cattolico L."/>
            <person name="Pelletier E."/>
            <person name="Couloux A."/>
            <person name="Segurens B."/>
            <person name="Wincker P."/>
            <person name="D'Hont A."/>
            <person name="Scarpelli C."/>
            <person name="Weissenbach J."/>
            <person name="Salanoubat M."/>
            <person name="Quetier F."/>
            <person name="Yu Y."/>
            <person name="Kim H.R."/>
            <person name="Rambo T."/>
            <person name="Currie J."/>
            <person name="Collura K."/>
            <person name="Luo M."/>
            <person name="Yang T."/>
            <person name="Ammiraju J.S.S."/>
            <person name="Engler F."/>
            <person name="Soderlund C."/>
            <person name="Wing R.A."/>
            <person name="Palmer L.E."/>
            <person name="de la Bastide M."/>
            <person name="Spiegel L."/>
            <person name="Nascimento L."/>
            <person name="Zutavern T."/>
            <person name="O'Shaughnessy A."/>
            <person name="Dike S."/>
            <person name="Dedhia N."/>
            <person name="Preston R."/>
            <person name="Balija V."/>
            <person name="McCombie W.R."/>
            <person name="Chow T."/>
            <person name="Chen H."/>
            <person name="Chung M."/>
            <person name="Chen C."/>
            <person name="Shaw J."/>
            <person name="Wu H."/>
            <person name="Hsiao K."/>
            <person name="Chao Y."/>
            <person name="Chu M."/>
            <person name="Cheng C."/>
            <person name="Hour A."/>
            <person name="Lee P."/>
            <person name="Lin S."/>
            <person name="Lin Y."/>
            <person name="Liou J."/>
            <person name="Liu S."/>
            <person name="Hsing Y."/>
            <person name="Raghuvanshi S."/>
            <person name="Mohanty A."/>
            <person name="Bharti A.K."/>
            <person name="Gaur A."/>
            <person name="Gupta V."/>
            <person name="Kumar D."/>
            <person name="Ravi V."/>
            <person name="Vij S."/>
            <person name="Kapur A."/>
            <person name="Khurana P."/>
            <person name="Khurana P."/>
            <person name="Khurana J.P."/>
            <person name="Tyagi A.K."/>
            <person name="Gaikwad K."/>
            <person name="Singh A."/>
            <person name="Dalal V."/>
            <person name="Srivastava S."/>
            <person name="Dixit A."/>
            <person name="Pal A.K."/>
            <person name="Ghazi I.A."/>
            <person name="Yadav M."/>
            <person name="Pandit A."/>
            <person name="Bhargava A."/>
            <person name="Sureshbabu K."/>
            <person name="Batra K."/>
            <person name="Sharma T.R."/>
            <person name="Mohapatra T."/>
            <person name="Singh N.K."/>
            <person name="Messing J."/>
            <person name="Nelson A.B."/>
            <person name="Fuks G."/>
            <person name="Kavchok S."/>
            <person name="Keizer G."/>
            <person name="Linton E."/>
            <person name="Llaca V."/>
            <person name="Song R."/>
            <person name="Tanyolac B."/>
            <person name="Young S."/>
            <person name="Ho-Il K."/>
            <person name="Hahn J.H."/>
            <person name="Sangsakoo G."/>
            <person name="Vanavichit A."/>
            <person name="de Mattos Luiz.A.T."/>
            <person name="Zimmer P.D."/>
            <person name="Malone G."/>
            <person name="Dellagostin O."/>
            <person name="de Oliveira A.C."/>
            <person name="Bevan M."/>
            <person name="Bancroft I."/>
            <person name="Minx P."/>
            <person name="Cordum H."/>
            <person name="Wilson R."/>
            <person name="Cheng Z."/>
            <person name="Jin W."/>
            <person name="Jiang J."/>
            <person name="Leong S.A."/>
            <person name="Iwama H."/>
            <person name="Gojobori T."/>
            <person name="Itoh T."/>
            <person name="Niimura Y."/>
            <person name="Fujii Y."/>
            <person name="Habara T."/>
            <person name="Sakai H."/>
            <person name="Sato Y."/>
            <person name="Wilson G."/>
            <person name="Kumar K."/>
            <person name="McCouch S."/>
            <person name="Juretic N."/>
            <person name="Hoen D."/>
            <person name="Wright S."/>
            <person name="Bruskiewich R."/>
            <person name="Bureau T."/>
            <person name="Miyao A."/>
            <person name="Hirochika H."/>
            <person name="Nishikawa T."/>
            <person name="Kadowaki K."/>
            <person name="Sugiura M."/>
            <person name="Burr B."/>
            <person name="Sasaki T."/>
        </authorList>
    </citation>
    <scope>NUCLEOTIDE SEQUENCE [LARGE SCALE GENOMIC DNA]</scope>
    <source>
        <strain evidence="2">cv. Nipponbare</strain>
    </source>
</reference>
<dbReference type="eggNOG" id="ENOG502R77V">
    <property type="taxonomic scope" value="Eukaryota"/>
</dbReference>
<evidence type="ECO:0000313" key="2">
    <source>
        <dbReference type="Proteomes" id="UP000059680"/>
    </source>
</evidence>
<evidence type="ECO:0000313" key="1">
    <source>
        <dbReference type="EMBL" id="BAT03449.1"/>
    </source>
</evidence>
<sequence length="238" mass="25250">MLAYDVTKNTVPLLFELLGVGAHHSPQQIHLRQAREVVFQVEASVLISVAGGELHEQLVPAFSPERRLPAHGAAQDVVGEGAEQLPHVDGGARGRRLVELGDGDAHLLLAATAERLDLLGAEQVGGDELPRLAPVVAVGGEGDVGGAIGEDVGDGGARPRREHVVVSPEDGLGGARGRDDEVAHLAELEEHEAVGGVLLGEVAEGDVRVGADEVHVAYHRQPRRRRWQDIIVALARRR</sequence>
<dbReference type="AlphaFoldDB" id="A0A0P0XAY6"/>
<dbReference type="Proteomes" id="UP000059680">
    <property type="component" value="Chromosome 8"/>
</dbReference>
<dbReference type="EMBL" id="AP014964">
    <property type="protein sequence ID" value="BAT03449.1"/>
    <property type="molecule type" value="Genomic_DNA"/>
</dbReference>
<dbReference type="PaxDb" id="39947-A0A0P0XAY6"/>
<proteinExistence type="predicted"/>
<protein>
    <submittedName>
        <fullName evidence="1">Os08g0105850 protein</fullName>
    </submittedName>
</protein>
<gene>
    <name evidence="1" type="ordered locus">Os08g0105850</name>
    <name evidence="1" type="ORF">OSNPB_080105850</name>
</gene>
<accession>A0A0P0XAY6</accession>
<dbReference type="FunCoup" id="A0A0P0XAY6">
    <property type="interactions" value="17"/>
</dbReference>
<dbReference type="InParanoid" id="A0A0P0XAY6"/>
<keyword evidence="2" id="KW-1185">Reference proteome</keyword>